<dbReference type="EMBL" id="JAUPFM010000013">
    <property type="protein sequence ID" value="KAK2833480.1"/>
    <property type="molecule type" value="Genomic_DNA"/>
</dbReference>
<evidence type="ECO:0000313" key="5">
    <source>
        <dbReference type="EMBL" id="KAK2833480.1"/>
    </source>
</evidence>
<feature type="region of interest" description="Disordered" evidence="1">
    <location>
        <begin position="197"/>
        <end position="231"/>
    </location>
</feature>
<keyword evidence="2" id="KW-1133">Transmembrane helix</keyword>
<reference evidence="5" key="1">
    <citation type="submission" date="2023-07" db="EMBL/GenBank/DDBJ databases">
        <title>Chromosome-level Genome Assembly of Striped Snakehead (Channa striata).</title>
        <authorList>
            <person name="Liu H."/>
        </authorList>
    </citation>
    <scope>NUCLEOTIDE SEQUENCE</scope>
    <source>
        <strain evidence="5">Gz</strain>
        <tissue evidence="5">Muscle</tissue>
    </source>
</reference>
<dbReference type="InterPro" id="IPR007110">
    <property type="entry name" value="Ig-like_dom"/>
</dbReference>
<feature type="transmembrane region" description="Helical" evidence="2">
    <location>
        <begin position="136"/>
        <end position="158"/>
    </location>
</feature>
<keyword evidence="3" id="KW-0732">Signal</keyword>
<dbReference type="InterPro" id="IPR039089">
    <property type="entry name" value="IGSF6"/>
</dbReference>
<dbReference type="AlphaFoldDB" id="A0AA88SCT3"/>
<organism evidence="5 6">
    <name type="scientific">Channa striata</name>
    <name type="common">Snakehead murrel</name>
    <name type="synonym">Ophicephalus striatus</name>
    <dbReference type="NCBI Taxonomy" id="64152"/>
    <lineage>
        <taxon>Eukaryota</taxon>
        <taxon>Metazoa</taxon>
        <taxon>Chordata</taxon>
        <taxon>Craniata</taxon>
        <taxon>Vertebrata</taxon>
        <taxon>Euteleostomi</taxon>
        <taxon>Actinopterygii</taxon>
        <taxon>Neopterygii</taxon>
        <taxon>Teleostei</taxon>
        <taxon>Neoteleostei</taxon>
        <taxon>Acanthomorphata</taxon>
        <taxon>Anabantaria</taxon>
        <taxon>Anabantiformes</taxon>
        <taxon>Channoidei</taxon>
        <taxon>Channidae</taxon>
        <taxon>Channa</taxon>
    </lineage>
</organism>
<keyword evidence="2" id="KW-0812">Transmembrane</keyword>
<evidence type="ECO:0000256" key="3">
    <source>
        <dbReference type="SAM" id="SignalP"/>
    </source>
</evidence>
<dbReference type="PROSITE" id="PS50835">
    <property type="entry name" value="IG_LIKE"/>
    <property type="match status" value="1"/>
</dbReference>
<dbReference type="Gene3D" id="2.60.40.10">
    <property type="entry name" value="Immunoglobulins"/>
    <property type="match status" value="1"/>
</dbReference>
<accession>A0AA88SCT3</accession>
<dbReference type="Pfam" id="PF07679">
    <property type="entry name" value="I-set"/>
    <property type="match status" value="1"/>
</dbReference>
<feature type="compositionally biased region" description="Polar residues" evidence="1">
    <location>
        <begin position="201"/>
        <end position="231"/>
    </location>
</feature>
<dbReference type="PANTHER" id="PTHR15297">
    <property type="entry name" value="IMMUNOGLOBULIN SUPERFAMILY MEMBER 6"/>
    <property type="match status" value="1"/>
</dbReference>
<dbReference type="InterPro" id="IPR003599">
    <property type="entry name" value="Ig_sub"/>
</dbReference>
<dbReference type="Proteomes" id="UP001187415">
    <property type="component" value="Unassembled WGS sequence"/>
</dbReference>
<proteinExistence type="predicted"/>
<evidence type="ECO:0000313" key="6">
    <source>
        <dbReference type="Proteomes" id="UP001187415"/>
    </source>
</evidence>
<dbReference type="InterPro" id="IPR013783">
    <property type="entry name" value="Ig-like_fold"/>
</dbReference>
<evidence type="ECO:0000256" key="1">
    <source>
        <dbReference type="SAM" id="MobiDB-lite"/>
    </source>
</evidence>
<sequence>MDQFFLFCLLLTYLPVTGSNGKDICLTQPVNKITCKVGEDTLLLCNVSANCLGQGMNYKWFVFKENIRHPFEVSRSSHKFNLEKASLHITSVNVNDSGIYYCAAEWSGEPTRGKQRVGQGTTLLVVAQGKKMVKDILLWLTFALLVLYNLVILTHLLSKKFGCNLNGMFKTDKNNSSNKVSTKRQFRDVLQEMYRRKNLPRDTQTAGRNPSQAQAAGSDFNSSNNDIYQNV</sequence>
<dbReference type="CDD" id="cd00099">
    <property type="entry name" value="IgV"/>
    <property type="match status" value="1"/>
</dbReference>
<evidence type="ECO:0000256" key="2">
    <source>
        <dbReference type="SAM" id="Phobius"/>
    </source>
</evidence>
<feature type="signal peptide" evidence="3">
    <location>
        <begin position="1"/>
        <end position="21"/>
    </location>
</feature>
<feature type="chain" id="PRO_5041736123" description="Ig-like domain-containing protein" evidence="3">
    <location>
        <begin position="22"/>
        <end position="231"/>
    </location>
</feature>
<comment type="caution">
    <text evidence="5">The sequence shown here is derived from an EMBL/GenBank/DDBJ whole genome shotgun (WGS) entry which is preliminary data.</text>
</comment>
<dbReference type="SMART" id="SM00409">
    <property type="entry name" value="IG"/>
    <property type="match status" value="1"/>
</dbReference>
<dbReference type="SUPFAM" id="SSF48726">
    <property type="entry name" value="Immunoglobulin"/>
    <property type="match status" value="1"/>
</dbReference>
<keyword evidence="6" id="KW-1185">Reference proteome</keyword>
<dbReference type="PANTHER" id="PTHR15297:SF2">
    <property type="entry name" value="IMMUNOGLOBULIN SUPERFAMILY MEMBER 6"/>
    <property type="match status" value="1"/>
</dbReference>
<dbReference type="InterPro" id="IPR013098">
    <property type="entry name" value="Ig_I-set"/>
</dbReference>
<keyword evidence="2" id="KW-0472">Membrane</keyword>
<gene>
    <name evidence="5" type="ORF">Q5P01_017369</name>
</gene>
<dbReference type="InterPro" id="IPR036179">
    <property type="entry name" value="Ig-like_dom_sf"/>
</dbReference>
<evidence type="ECO:0000259" key="4">
    <source>
        <dbReference type="PROSITE" id="PS50835"/>
    </source>
</evidence>
<protein>
    <recommendedName>
        <fullName evidence="4">Ig-like domain-containing protein</fullName>
    </recommendedName>
</protein>
<name>A0AA88SCT3_CHASR</name>
<feature type="domain" description="Ig-like" evidence="4">
    <location>
        <begin position="38"/>
        <end position="118"/>
    </location>
</feature>